<sequence length="174" mass="19201">MKNIKYLLVMIIALTTTFSCVEDENVYVEPSPWVTVTTKTVNYTQGPLKTVNFPNNPIPGEAVNVVLTYLSTETILEARIYFAIGDNPVYVKANKIGGEDDPSFTQTGVTINMKDQSQSGVKTSFYVRIATANAEYYYGNDGSMYLDDTPGGGSTDESDTFKENPSLWNVFTAQ</sequence>
<dbReference type="EMBL" id="FOZP01000006">
    <property type="protein sequence ID" value="SFS64582.1"/>
    <property type="molecule type" value="Genomic_DNA"/>
</dbReference>
<protein>
    <recommendedName>
        <fullName evidence="4">DUF4843 domain-containing protein</fullName>
    </recommendedName>
</protein>
<gene>
    <name evidence="2" type="ORF">SAMN04488006_2511</name>
</gene>
<keyword evidence="3" id="KW-1185">Reference proteome</keyword>
<evidence type="ECO:0008006" key="4">
    <source>
        <dbReference type="Google" id="ProtNLM"/>
    </source>
</evidence>
<keyword evidence="1" id="KW-0732">Signal</keyword>
<evidence type="ECO:0000256" key="1">
    <source>
        <dbReference type="SAM" id="SignalP"/>
    </source>
</evidence>
<organism evidence="2 3">
    <name type="scientific">Lutibacter maritimus</name>
    <dbReference type="NCBI Taxonomy" id="593133"/>
    <lineage>
        <taxon>Bacteria</taxon>
        <taxon>Pseudomonadati</taxon>
        <taxon>Bacteroidota</taxon>
        <taxon>Flavobacteriia</taxon>
        <taxon>Flavobacteriales</taxon>
        <taxon>Flavobacteriaceae</taxon>
        <taxon>Lutibacter</taxon>
    </lineage>
</organism>
<dbReference type="Proteomes" id="UP000199312">
    <property type="component" value="Unassembled WGS sequence"/>
</dbReference>
<accession>A0A1I6RIP9</accession>
<feature type="signal peptide" evidence="1">
    <location>
        <begin position="1"/>
        <end position="21"/>
    </location>
</feature>
<dbReference type="RefSeq" id="WP_090227358.1">
    <property type="nucleotide sequence ID" value="NZ_FOZP01000006.1"/>
</dbReference>
<proteinExistence type="predicted"/>
<feature type="chain" id="PRO_5011516425" description="DUF4843 domain-containing protein" evidence="1">
    <location>
        <begin position="22"/>
        <end position="174"/>
    </location>
</feature>
<dbReference type="OrthoDB" id="9806464at2"/>
<evidence type="ECO:0000313" key="3">
    <source>
        <dbReference type="Proteomes" id="UP000199312"/>
    </source>
</evidence>
<name>A0A1I6RIP9_9FLAO</name>
<evidence type="ECO:0000313" key="2">
    <source>
        <dbReference type="EMBL" id="SFS64582.1"/>
    </source>
</evidence>
<dbReference type="AlphaFoldDB" id="A0A1I6RIP9"/>
<dbReference type="PROSITE" id="PS51257">
    <property type="entry name" value="PROKAR_LIPOPROTEIN"/>
    <property type="match status" value="1"/>
</dbReference>
<dbReference type="STRING" id="593133.SAMN04488006_2511"/>
<reference evidence="3" key="1">
    <citation type="submission" date="2016-10" db="EMBL/GenBank/DDBJ databases">
        <authorList>
            <person name="Varghese N."/>
            <person name="Submissions S."/>
        </authorList>
    </citation>
    <scope>NUCLEOTIDE SEQUENCE [LARGE SCALE GENOMIC DNA]</scope>
    <source>
        <strain evidence="3">DSM 24450</strain>
    </source>
</reference>